<accession>X0V7M5</accession>
<dbReference type="PANTHER" id="PTHR43643">
    <property type="entry name" value="HISTIDINOL-PHOSPHATE AMINOTRANSFERASE 2"/>
    <property type="match status" value="1"/>
</dbReference>
<dbReference type="PANTHER" id="PTHR43643:SF6">
    <property type="entry name" value="HISTIDINOL-PHOSPHATE AMINOTRANSFERASE"/>
    <property type="match status" value="1"/>
</dbReference>
<sequence length="152" mass="16740">MSNMKKIIRDNVSRIERYKPGLSLEAIKREFAPEGEISKLASNENPLGPSPLAIQAIRESLEEGNLYPDDSCYDLKKCLAEHLGISSKNLCVGNGTTELILLLGVAFMNPGETFIASQSSFIMAKMVAQVMDSKLVEVPLKKYRHDLDAILG</sequence>
<dbReference type="Gene3D" id="3.90.1150.10">
    <property type="entry name" value="Aspartate Aminotransferase, domain 1"/>
    <property type="match status" value="1"/>
</dbReference>
<keyword evidence="6" id="KW-0808">Transferase</keyword>
<evidence type="ECO:0000256" key="8">
    <source>
        <dbReference type="ARBA" id="ARBA00023102"/>
    </source>
</evidence>
<dbReference type="InterPro" id="IPR015422">
    <property type="entry name" value="PyrdxlP-dep_Trfase_small"/>
</dbReference>
<reference evidence="11" key="1">
    <citation type="journal article" date="2014" name="Front. Microbiol.">
        <title>High frequency of phylogenetically diverse reductive dehalogenase-homologous genes in deep subseafloor sedimentary metagenomes.</title>
        <authorList>
            <person name="Kawai M."/>
            <person name="Futagami T."/>
            <person name="Toyoda A."/>
            <person name="Takaki Y."/>
            <person name="Nishi S."/>
            <person name="Hori S."/>
            <person name="Arai W."/>
            <person name="Tsubouchi T."/>
            <person name="Morono Y."/>
            <person name="Uchiyama I."/>
            <person name="Ito T."/>
            <person name="Fujiyama A."/>
            <person name="Inagaki F."/>
            <person name="Takami H."/>
        </authorList>
    </citation>
    <scope>NUCLEOTIDE SEQUENCE</scope>
    <source>
        <strain evidence="11">Expedition CK06-06</strain>
    </source>
</reference>
<dbReference type="EC" id="2.6.1.9" evidence="3"/>
<dbReference type="GO" id="GO:0000105">
    <property type="term" value="P:L-histidine biosynthetic process"/>
    <property type="evidence" value="ECO:0007669"/>
    <property type="project" value="UniProtKB-KW"/>
</dbReference>
<proteinExistence type="inferred from homology"/>
<evidence type="ECO:0000313" key="11">
    <source>
        <dbReference type="EMBL" id="GAG14174.1"/>
    </source>
</evidence>
<evidence type="ECO:0000259" key="10">
    <source>
        <dbReference type="Pfam" id="PF00155"/>
    </source>
</evidence>
<feature type="domain" description="Aminotransferase class I/classII large" evidence="10">
    <location>
        <begin position="39"/>
        <end position="150"/>
    </location>
</feature>
<comment type="similarity">
    <text evidence="2">Belongs to the class-II pyridoxal-phosphate-dependent aminotransferase family. Histidinol-phosphate aminotransferase subfamily.</text>
</comment>
<dbReference type="InterPro" id="IPR004839">
    <property type="entry name" value="Aminotransferase_I/II_large"/>
</dbReference>
<keyword evidence="4" id="KW-0032">Aminotransferase</keyword>
<dbReference type="Pfam" id="PF00155">
    <property type="entry name" value="Aminotran_1_2"/>
    <property type="match status" value="1"/>
</dbReference>
<evidence type="ECO:0000256" key="7">
    <source>
        <dbReference type="ARBA" id="ARBA00022898"/>
    </source>
</evidence>
<evidence type="ECO:0000256" key="2">
    <source>
        <dbReference type="ARBA" id="ARBA00007970"/>
    </source>
</evidence>
<evidence type="ECO:0000256" key="5">
    <source>
        <dbReference type="ARBA" id="ARBA00022605"/>
    </source>
</evidence>
<evidence type="ECO:0000256" key="4">
    <source>
        <dbReference type="ARBA" id="ARBA00022576"/>
    </source>
</evidence>
<evidence type="ECO:0000256" key="6">
    <source>
        <dbReference type="ARBA" id="ARBA00022679"/>
    </source>
</evidence>
<keyword evidence="8" id="KW-0368">Histidine biosynthesis</keyword>
<dbReference type="AlphaFoldDB" id="X0V7M5"/>
<feature type="non-terminal residue" evidence="11">
    <location>
        <position position="152"/>
    </location>
</feature>
<dbReference type="InterPro" id="IPR015421">
    <property type="entry name" value="PyrdxlP-dep_Trfase_major"/>
</dbReference>
<keyword evidence="7" id="KW-0663">Pyridoxal phosphate</keyword>
<keyword evidence="5" id="KW-0028">Amino-acid biosynthesis</keyword>
<dbReference type="InterPro" id="IPR015424">
    <property type="entry name" value="PyrdxlP-dep_Trfase"/>
</dbReference>
<evidence type="ECO:0000256" key="9">
    <source>
        <dbReference type="ARBA" id="ARBA00047481"/>
    </source>
</evidence>
<name>X0V7M5_9ZZZZ</name>
<comment type="catalytic activity">
    <reaction evidence="9">
        <text>L-histidinol phosphate + 2-oxoglutarate = 3-(imidazol-4-yl)-2-oxopropyl phosphate + L-glutamate</text>
        <dbReference type="Rhea" id="RHEA:23744"/>
        <dbReference type="ChEBI" id="CHEBI:16810"/>
        <dbReference type="ChEBI" id="CHEBI:29985"/>
        <dbReference type="ChEBI" id="CHEBI:57766"/>
        <dbReference type="ChEBI" id="CHEBI:57980"/>
        <dbReference type="EC" id="2.6.1.9"/>
    </reaction>
</comment>
<comment type="pathway">
    <text evidence="1">Amino-acid biosynthesis; L-histidine biosynthesis; L-histidine from 5-phospho-alpha-D-ribose 1-diphosphate: step 7/9.</text>
</comment>
<evidence type="ECO:0000256" key="1">
    <source>
        <dbReference type="ARBA" id="ARBA00005011"/>
    </source>
</evidence>
<dbReference type="GO" id="GO:0030170">
    <property type="term" value="F:pyridoxal phosphate binding"/>
    <property type="evidence" value="ECO:0007669"/>
    <property type="project" value="InterPro"/>
</dbReference>
<dbReference type="Gene3D" id="3.40.640.10">
    <property type="entry name" value="Type I PLP-dependent aspartate aminotransferase-like (Major domain)"/>
    <property type="match status" value="1"/>
</dbReference>
<comment type="caution">
    <text evidence="11">The sequence shown here is derived from an EMBL/GenBank/DDBJ whole genome shotgun (WGS) entry which is preliminary data.</text>
</comment>
<dbReference type="InterPro" id="IPR050106">
    <property type="entry name" value="HistidinolP_aminotransfase"/>
</dbReference>
<evidence type="ECO:0000256" key="3">
    <source>
        <dbReference type="ARBA" id="ARBA00012748"/>
    </source>
</evidence>
<dbReference type="SUPFAM" id="SSF53383">
    <property type="entry name" value="PLP-dependent transferases"/>
    <property type="match status" value="1"/>
</dbReference>
<dbReference type="GO" id="GO:0004400">
    <property type="term" value="F:histidinol-phosphate transaminase activity"/>
    <property type="evidence" value="ECO:0007669"/>
    <property type="project" value="UniProtKB-EC"/>
</dbReference>
<gene>
    <name evidence="11" type="ORF">S01H1_59387</name>
</gene>
<dbReference type="EMBL" id="BARS01038840">
    <property type="protein sequence ID" value="GAG14174.1"/>
    <property type="molecule type" value="Genomic_DNA"/>
</dbReference>
<protein>
    <recommendedName>
        <fullName evidence="3">histidinol-phosphate transaminase</fullName>
        <ecNumber evidence="3">2.6.1.9</ecNumber>
    </recommendedName>
</protein>
<organism evidence="11">
    <name type="scientific">marine sediment metagenome</name>
    <dbReference type="NCBI Taxonomy" id="412755"/>
    <lineage>
        <taxon>unclassified sequences</taxon>
        <taxon>metagenomes</taxon>
        <taxon>ecological metagenomes</taxon>
    </lineage>
</organism>